<dbReference type="NCBIfam" id="TIGR00231">
    <property type="entry name" value="small_GTP"/>
    <property type="match status" value="1"/>
</dbReference>
<dbReference type="SMART" id="SM00175">
    <property type="entry name" value="RAB"/>
    <property type="match status" value="1"/>
</dbReference>
<sequence>MTRFVEGTFRNQMFSTVGVDFCTKNLEVNGRQVSLQILDTAGQERFRFLGPSYYRGADAAMLVFDSSNRSSFDSCARWLDELRLAADRRLTIMLVANKADLPSAAVSRDEAERFVQEFGLAGFAEVSAMAAAAASVAPSSSC</sequence>
<protein>
    <submittedName>
        <fullName evidence="3">Uncharacterized protein</fullName>
    </submittedName>
</protein>
<evidence type="ECO:0000313" key="3">
    <source>
        <dbReference type="EMBL" id="PAA76981.1"/>
    </source>
</evidence>
<dbReference type="STRING" id="282301.A0A267FT73"/>
<organism evidence="3 4">
    <name type="scientific">Macrostomum lignano</name>
    <dbReference type="NCBI Taxonomy" id="282301"/>
    <lineage>
        <taxon>Eukaryota</taxon>
        <taxon>Metazoa</taxon>
        <taxon>Spiralia</taxon>
        <taxon>Lophotrochozoa</taxon>
        <taxon>Platyhelminthes</taxon>
        <taxon>Rhabditophora</taxon>
        <taxon>Macrostomorpha</taxon>
        <taxon>Macrostomida</taxon>
        <taxon>Macrostomidae</taxon>
        <taxon>Macrostomum</taxon>
    </lineage>
</organism>
<gene>
    <name evidence="3" type="ORF">BOX15_Mlig000316g3</name>
</gene>
<keyword evidence="4" id="KW-1185">Reference proteome</keyword>
<dbReference type="Pfam" id="PF00071">
    <property type="entry name" value="Ras"/>
    <property type="match status" value="1"/>
</dbReference>
<dbReference type="InterPro" id="IPR050227">
    <property type="entry name" value="Rab"/>
</dbReference>
<dbReference type="CDD" id="cd00154">
    <property type="entry name" value="Rab"/>
    <property type="match status" value="1"/>
</dbReference>
<dbReference type="EMBL" id="NIVC01000774">
    <property type="protein sequence ID" value="PAA76981.1"/>
    <property type="molecule type" value="Genomic_DNA"/>
</dbReference>
<name>A0A267FT73_9PLAT</name>
<accession>A0A267FT73</accession>
<dbReference type="AlphaFoldDB" id="A0A267FT73"/>
<dbReference type="OrthoDB" id="6585768at2759"/>
<evidence type="ECO:0000313" key="4">
    <source>
        <dbReference type="Proteomes" id="UP000215902"/>
    </source>
</evidence>
<dbReference type="Proteomes" id="UP000215902">
    <property type="component" value="Unassembled WGS sequence"/>
</dbReference>
<evidence type="ECO:0000256" key="2">
    <source>
        <dbReference type="ARBA" id="ARBA00023134"/>
    </source>
</evidence>
<dbReference type="SMART" id="SM00174">
    <property type="entry name" value="RHO"/>
    <property type="match status" value="1"/>
</dbReference>
<dbReference type="InterPro" id="IPR001806">
    <property type="entry name" value="Small_GTPase"/>
</dbReference>
<dbReference type="GO" id="GO:0003924">
    <property type="term" value="F:GTPase activity"/>
    <property type="evidence" value="ECO:0007669"/>
    <property type="project" value="InterPro"/>
</dbReference>
<dbReference type="InterPro" id="IPR005225">
    <property type="entry name" value="Small_GTP-bd"/>
</dbReference>
<dbReference type="PANTHER" id="PTHR47977">
    <property type="entry name" value="RAS-RELATED PROTEIN RAB"/>
    <property type="match status" value="1"/>
</dbReference>
<reference evidence="3 4" key="1">
    <citation type="submission" date="2017-06" db="EMBL/GenBank/DDBJ databases">
        <title>A platform for efficient transgenesis in Macrostomum lignano, a flatworm model organism for stem cell research.</title>
        <authorList>
            <person name="Berezikov E."/>
        </authorList>
    </citation>
    <scope>NUCLEOTIDE SEQUENCE [LARGE SCALE GENOMIC DNA]</scope>
    <source>
        <strain evidence="3">DV1</strain>
        <tissue evidence="3">Whole organism</tissue>
    </source>
</reference>
<dbReference type="PROSITE" id="PS51419">
    <property type="entry name" value="RAB"/>
    <property type="match status" value="1"/>
</dbReference>
<dbReference type="SMART" id="SM00173">
    <property type="entry name" value="RAS"/>
    <property type="match status" value="1"/>
</dbReference>
<dbReference type="InterPro" id="IPR027417">
    <property type="entry name" value="P-loop_NTPase"/>
</dbReference>
<dbReference type="SUPFAM" id="SSF52540">
    <property type="entry name" value="P-loop containing nucleoside triphosphate hydrolases"/>
    <property type="match status" value="1"/>
</dbReference>
<keyword evidence="1" id="KW-0547">Nucleotide-binding</keyword>
<dbReference type="PROSITE" id="PS51421">
    <property type="entry name" value="RAS"/>
    <property type="match status" value="1"/>
</dbReference>
<evidence type="ECO:0000256" key="1">
    <source>
        <dbReference type="ARBA" id="ARBA00022741"/>
    </source>
</evidence>
<proteinExistence type="predicted"/>
<dbReference type="GO" id="GO:0005525">
    <property type="term" value="F:GTP binding"/>
    <property type="evidence" value="ECO:0007669"/>
    <property type="project" value="UniProtKB-KW"/>
</dbReference>
<dbReference type="PRINTS" id="PR00449">
    <property type="entry name" value="RASTRNSFRMNG"/>
</dbReference>
<comment type="caution">
    <text evidence="3">The sequence shown here is derived from an EMBL/GenBank/DDBJ whole genome shotgun (WGS) entry which is preliminary data.</text>
</comment>
<dbReference type="FunFam" id="3.40.50.300:FF:001447">
    <property type="entry name" value="Ras-related protein Rab-1B"/>
    <property type="match status" value="1"/>
</dbReference>
<dbReference type="Gene3D" id="3.40.50.300">
    <property type="entry name" value="P-loop containing nucleotide triphosphate hydrolases"/>
    <property type="match status" value="1"/>
</dbReference>
<keyword evidence="2" id="KW-0342">GTP-binding</keyword>